<feature type="signal peptide" evidence="2">
    <location>
        <begin position="1"/>
        <end position="28"/>
    </location>
</feature>
<dbReference type="InterPro" id="IPR036435">
    <property type="entry name" value="Leukocidin/porin_MspA_sf"/>
</dbReference>
<keyword evidence="1 2" id="KW-0732">Signal</keyword>
<dbReference type="InterPro" id="IPR015286">
    <property type="entry name" value="Porin_fam_mycobact-type"/>
</dbReference>
<gene>
    <name evidence="3" type="ORF">IT779_14580</name>
</gene>
<keyword evidence="4" id="KW-1185">Reference proteome</keyword>
<dbReference type="Pfam" id="PF09203">
    <property type="entry name" value="MspA"/>
    <property type="match status" value="1"/>
</dbReference>
<evidence type="ECO:0000313" key="3">
    <source>
        <dbReference type="EMBL" id="MBH0777502.1"/>
    </source>
</evidence>
<protein>
    <submittedName>
        <fullName evidence="3">MspA family porin</fullName>
    </submittedName>
</protein>
<dbReference type="RefSeq" id="WP_196149842.1">
    <property type="nucleotide sequence ID" value="NZ_JADMLG010000005.1"/>
</dbReference>
<dbReference type="Gene3D" id="2.60.40.1650">
    <property type="entry name" value="Porin MspA (Ig-like beta-sandwich domain)"/>
    <property type="match status" value="2"/>
</dbReference>
<sequence>MSNKSARAAALSIATLALGIIGAGHADAAAYAAHQNIYTAPNGFAFTVGHTDLVAVPVPPQNGMPTTREVFLDNTSYGQIDSPGTGMLKTGYLVSCAVDIDLSFGTHLGAGIGAGLTLGLGASPDSLAPGLNASIGPEISASIGLDLEVEAGAIEQIEVATKPLSGGGIGYAMSRDFHLKVEGCGGPLSIRPYTRIEVESPEVNGNGAVYGDVIVL</sequence>
<evidence type="ECO:0000313" key="4">
    <source>
        <dbReference type="Proteomes" id="UP000655751"/>
    </source>
</evidence>
<dbReference type="AlphaFoldDB" id="A0A931N388"/>
<evidence type="ECO:0000256" key="2">
    <source>
        <dbReference type="SAM" id="SignalP"/>
    </source>
</evidence>
<comment type="caution">
    <text evidence="3">The sequence shown here is derived from an EMBL/GenBank/DDBJ whole genome shotgun (WGS) entry which is preliminary data.</text>
</comment>
<reference evidence="3" key="1">
    <citation type="submission" date="2020-11" db="EMBL/GenBank/DDBJ databases">
        <title>Nocardia NEAU-351.nov., a novel actinomycete isolated from the cow dung.</title>
        <authorList>
            <person name="Zhang X."/>
        </authorList>
    </citation>
    <scope>NUCLEOTIDE SEQUENCE</scope>
    <source>
        <strain evidence="3">NEAU-351</strain>
    </source>
</reference>
<accession>A0A931N388</accession>
<dbReference type="Proteomes" id="UP000655751">
    <property type="component" value="Unassembled WGS sequence"/>
</dbReference>
<evidence type="ECO:0000256" key="1">
    <source>
        <dbReference type="ARBA" id="ARBA00022729"/>
    </source>
</evidence>
<organism evidence="3 4">
    <name type="scientific">Nocardia bovistercoris</name>
    <dbReference type="NCBI Taxonomy" id="2785916"/>
    <lineage>
        <taxon>Bacteria</taxon>
        <taxon>Bacillati</taxon>
        <taxon>Actinomycetota</taxon>
        <taxon>Actinomycetes</taxon>
        <taxon>Mycobacteriales</taxon>
        <taxon>Nocardiaceae</taxon>
        <taxon>Nocardia</taxon>
    </lineage>
</organism>
<proteinExistence type="predicted"/>
<name>A0A931N388_9NOCA</name>
<dbReference type="EMBL" id="JADMLG010000005">
    <property type="protein sequence ID" value="MBH0777502.1"/>
    <property type="molecule type" value="Genomic_DNA"/>
</dbReference>
<feature type="chain" id="PRO_5037114930" evidence="2">
    <location>
        <begin position="29"/>
        <end position="216"/>
    </location>
</feature>
<dbReference type="SUPFAM" id="SSF56959">
    <property type="entry name" value="Leukocidin-like"/>
    <property type="match status" value="1"/>
</dbReference>